<dbReference type="PANTHER" id="PTHR46599">
    <property type="entry name" value="PIGGYBAC TRANSPOSABLE ELEMENT-DERIVED PROTEIN 4"/>
    <property type="match status" value="1"/>
</dbReference>
<dbReference type="PANTHER" id="PTHR46599:SF3">
    <property type="entry name" value="PIGGYBAC TRANSPOSABLE ELEMENT-DERIVED PROTEIN 4"/>
    <property type="match status" value="1"/>
</dbReference>
<protein>
    <recommendedName>
        <fullName evidence="2">B box-type domain-containing protein</fullName>
    </recommendedName>
</protein>
<dbReference type="InterPro" id="IPR029526">
    <property type="entry name" value="PGBD"/>
</dbReference>
<keyword evidence="1" id="KW-0863">Zinc-finger</keyword>
<dbReference type="Proteomes" id="UP000814243">
    <property type="component" value="Unassembled WGS sequence"/>
</dbReference>
<dbReference type="AlphaFoldDB" id="A0A922M0Q5"/>
<name>A0A922M0Q5_SPOEX</name>
<evidence type="ECO:0000256" key="1">
    <source>
        <dbReference type="PROSITE-ProRule" id="PRU00024"/>
    </source>
</evidence>
<dbReference type="InterPro" id="IPR000315">
    <property type="entry name" value="Znf_B-box"/>
</dbReference>
<evidence type="ECO:0000313" key="4">
    <source>
        <dbReference type="Proteomes" id="UP000814243"/>
    </source>
</evidence>
<keyword evidence="1" id="KW-0479">Metal-binding</keyword>
<feature type="domain" description="B box-type" evidence="2">
    <location>
        <begin position="521"/>
        <end position="562"/>
    </location>
</feature>
<dbReference type="GO" id="GO:0008270">
    <property type="term" value="F:zinc ion binding"/>
    <property type="evidence" value="ECO:0007669"/>
    <property type="project" value="UniProtKB-KW"/>
</dbReference>
<proteinExistence type="predicted"/>
<evidence type="ECO:0000259" key="2">
    <source>
        <dbReference type="PROSITE" id="PS50119"/>
    </source>
</evidence>
<keyword evidence="1" id="KW-0862">Zinc</keyword>
<dbReference type="Pfam" id="PF13843">
    <property type="entry name" value="DDE_Tnp_1_7"/>
    <property type="match status" value="1"/>
</dbReference>
<evidence type="ECO:0000313" key="3">
    <source>
        <dbReference type="EMBL" id="KAH9628182.1"/>
    </source>
</evidence>
<organism evidence="3 4">
    <name type="scientific">Spodoptera exigua</name>
    <name type="common">Beet armyworm</name>
    <name type="synonym">Noctua fulgens</name>
    <dbReference type="NCBI Taxonomy" id="7107"/>
    <lineage>
        <taxon>Eukaryota</taxon>
        <taxon>Metazoa</taxon>
        <taxon>Ecdysozoa</taxon>
        <taxon>Arthropoda</taxon>
        <taxon>Hexapoda</taxon>
        <taxon>Insecta</taxon>
        <taxon>Pterygota</taxon>
        <taxon>Neoptera</taxon>
        <taxon>Endopterygota</taxon>
        <taxon>Lepidoptera</taxon>
        <taxon>Glossata</taxon>
        <taxon>Ditrysia</taxon>
        <taxon>Noctuoidea</taxon>
        <taxon>Noctuidae</taxon>
        <taxon>Amphipyrinae</taxon>
        <taxon>Spodoptera</taxon>
    </lineage>
</organism>
<gene>
    <name evidence="3" type="ORF">HF086_006813</name>
</gene>
<reference evidence="3" key="1">
    <citation type="journal article" date="2021" name="G3 (Bethesda)">
        <title>Genome and transcriptome analysis of the beet armyworm Spodoptera exigua reveals targets for pest control. .</title>
        <authorList>
            <person name="Simon S."/>
            <person name="Breeschoten T."/>
            <person name="Jansen H.J."/>
            <person name="Dirks R.P."/>
            <person name="Schranz M.E."/>
            <person name="Ros V.I.D."/>
        </authorList>
    </citation>
    <scope>NUCLEOTIDE SEQUENCE</scope>
    <source>
        <strain evidence="3">TB_SE_WUR_2020</strain>
    </source>
</reference>
<dbReference type="PROSITE" id="PS50119">
    <property type="entry name" value="ZF_BBOX"/>
    <property type="match status" value="1"/>
</dbReference>
<sequence>MDHEELLRILEGVDDGIEIESASDSEIEDEFEAVLTENLPASNPPNVQDESDVVENIPGPPPIQWTRQPFGIETPFFDDFGSGISPSLNLTSSSNQLAVFEKFVDEELIKTIIRYTNRYHCYFILNTDLRNHSRLQTWKDVTVPEMYIFLAITMLMTRNSRLTIEEHWSTNPLLNSPIYTTLMSRNRYTTILGMLHFSEPRPRHANDLILSKIITVVDDARQKFQSNFIPYKKLCIDESIVPFKGRLIIKQYIPNKRNRFGIKLFVLCDVETRIILDFIIYTGLETEIIRDADLGVSGSIVITFLQKYYFSNRQIYMDNWYSSPKLFISLLNRNIGACGTVKRNRKEMPEFKKLKKGERDVKYAPNIMALKWHDKKDVYMITTMHKDQMGPTEKIDRSTGLPKMKPECVIDYNEHMGIIDLNDMMLSSLHSIRKVTKWYKKLFFHIIDLYLLNGYNYYKVLQDNKTLRFAKYQLAVVTQIIQKYAGDKTLPMTSRNMDQPLRLIGNAARHMPAYLPDSKKLRCKLCSNLKRKRRDTRFWCEICKVPLCVTCFREYHEIKILH</sequence>
<dbReference type="EMBL" id="JACEFF010000926">
    <property type="protein sequence ID" value="KAH9628182.1"/>
    <property type="molecule type" value="Genomic_DNA"/>
</dbReference>
<comment type="caution">
    <text evidence="3">The sequence shown here is derived from an EMBL/GenBank/DDBJ whole genome shotgun (WGS) entry which is preliminary data.</text>
</comment>
<accession>A0A922M0Q5</accession>